<evidence type="ECO:0000256" key="1">
    <source>
        <dbReference type="SAM" id="MobiDB-lite"/>
    </source>
</evidence>
<feature type="compositionally biased region" description="Gly residues" evidence="1">
    <location>
        <begin position="252"/>
        <end position="267"/>
    </location>
</feature>
<name>A0AAD3E2H0_9CHLO</name>
<feature type="region of interest" description="Disordered" evidence="1">
    <location>
        <begin position="240"/>
        <end position="267"/>
    </location>
</feature>
<evidence type="ECO:0000313" key="3">
    <source>
        <dbReference type="Proteomes" id="UP001054857"/>
    </source>
</evidence>
<evidence type="ECO:0000313" key="2">
    <source>
        <dbReference type="EMBL" id="GFR51399.1"/>
    </source>
</evidence>
<feature type="non-terminal residue" evidence="2">
    <location>
        <position position="1"/>
    </location>
</feature>
<organism evidence="2 3">
    <name type="scientific">Astrephomene gubernaculifera</name>
    <dbReference type="NCBI Taxonomy" id="47775"/>
    <lineage>
        <taxon>Eukaryota</taxon>
        <taxon>Viridiplantae</taxon>
        <taxon>Chlorophyta</taxon>
        <taxon>core chlorophytes</taxon>
        <taxon>Chlorophyceae</taxon>
        <taxon>CS clade</taxon>
        <taxon>Chlamydomonadales</taxon>
        <taxon>Astrephomenaceae</taxon>
        <taxon>Astrephomene</taxon>
    </lineage>
</organism>
<protein>
    <submittedName>
        <fullName evidence="2">Uncharacterized protein</fullName>
    </submittedName>
</protein>
<keyword evidence="3" id="KW-1185">Reference proteome</keyword>
<feature type="non-terminal residue" evidence="2">
    <location>
        <position position="267"/>
    </location>
</feature>
<dbReference type="AlphaFoldDB" id="A0AAD3E2H0"/>
<sequence length="267" mass="28260">ALHAPLPPGVRLVSRLDSRPLDPAALLDPGADFSATLRRLGAALQALGREAEGRSRMGEVPEPGLPLTALGPLGELLDDWQLEAVLARCLARSLGGPAGLSLLLLFARLHRVRPAAQLLVVLQALLAGGAWQPDSEEYLRALKRMWELAMMWHRAGRLTHAEGEGLAGVMATFLQRACPLLANHYTELPGKQSVPCLVLLVQMCGWALTWDPTRSPPMQPIREHMQRAAEAEAARTAALLPHPHPHPQQSQAGGGGEGGAGGGGGGA</sequence>
<feature type="compositionally biased region" description="Low complexity" evidence="1">
    <location>
        <begin position="240"/>
        <end position="251"/>
    </location>
</feature>
<proteinExistence type="predicted"/>
<gene>
    <name evidence="2" type="ORF">Agub_g13837</name>
</gene>
<dbReference type="Proteomes" id="UP001054857">
    <property type="component" value="Unassembled WGS sequence"/>
</dbReference>
<accession>A0AAD3E2H0</accession>
<dbReference type="EMBL" id="BMAR01000049">
    <property type="protein sequence ID" value="GFR51399.1"/>
    <property type="molecule type" value="Genomic_DNA"/>
</dbReference>
<reference evidence="2 3" key="1">
    <citation type="journal article" date="2021" name="Sci. Rep.">
        <title>Genome sequencing of the multicellular alga Astrephomene provides insights into convergent evolution of germ-soma differentiation.</title>
        <authorList>
            <person name="Yamashita S."/>
            <person name="Yamamoto K."/>
            <person name="Matsuzaki R."/>
            <person name="Suzuki S."/>
            <person name="Yamaguchi H."/>
            <person name="Hirooka S."/>
            <person name="Minakuchi Y."/>
            <person name="Miyagishima S."/>
            <person name="Kawachi M."/>
            <person name="Toyoda A."/>
            <person name="Nozaki H."/>
        </authorList>
    </citation>
    <scope>NUCLEOTIDE SEQUENCE [LARGE SCALE GENOMIC DNA]</scope>
    <source>
        <strain evidence="2 3">NIES-4017</strain>
    </source>
</reference>
<comment type="caution">
    <text evidence="2">The sequence shown here is derived from an EMBL/GenBank/DDBJ whole genome shotgun (WGS) entry which is preliminary data.</text>
</comment>